<protein>
    <submittedName>
        <fullName evidence="2">Uncharacterized protein</fullName>
    </submittedName>
</protein>
<accession>A0A915K8M1</accession>
<dbReference type="Proteomes" id="UP000887565">
    <property type="component" value="Unplaced"/>
</dbReference>
<evidence type="ECO:0000313" key="2">
    <source>
        <dbReference type="WBParaSite" id="nRc.2.0.1.t34530-RA"/>
    </source>
</evidence>
<organism evidence="1 2">
    <name type="scientific">Romanomermis culicivorax</name>
    <name type="common">Nematode worm</name>
    <dbReference type="NCBI Taxonomy" id="13658"/>
    <lineage>
        <taxon>Eukaryota</taxon>
        <taxon>Metazoa</taxon>
        <taxon>Ecdysozoa</taxon>
        <taxon>Nematoda</taxon>
        <taxon>Enoplea</taxon>
        <taxon>Dorylaimia</taxon>
        <taxon>Mermithida</taxon>
        <taxon>Mermithoidea</taxon>
        <taxon>Mermithidae</taxon>
        <taxon>Romanomermis</taxon>
    </lineage>
</organism>
<name>A0A915K8M1_ROMCU</name>
<sequence length="66" mass="7802">METIHVKRTKKYHTNAVLETNAEIQKSKDAIDKPDDRNQKHQCQYNLRNRTRTSDIRTPISKTGYD</sequence>
<dbReference type="WBParaSite" id="nRc.2.0.1.t34530-RA">
    <property type="protein sequence ID" value="nRc.2.0.1.t34530-RA"/>
    <property type="gene ID" value="nRc.2.0.1.g34530"/>
</dbReference>
<dbReference type="AlphaFoldDB" id="A0A915K8M1"/>
<proteinExistence type="predicted"/>
<keyword evidence="1" id="KW-1185">Reference proteome</keyword>
<evidence type="ECO:0000313" key="1">
    <source>
        <dbReference type="Proteomes" id="UP000887565"/>
    </source>
</evidence>
<reference evidence="2" key="1">
    <citation type="submission" date="2022-11" db="UniProtKB">
        <authorList>
            <consortium name="WormBaseParasite"/>
        </authorList>
    </citation>
    <scope>IDENTIFICATION</scope>
</reference>